<dbReference type="Proteomes" id="UP000756860">
    <property type="component" value="Unassembled WGS sequence"/>
</dbReference>
<keyword evidence="3" id="KW-1185">Reference proteome</keyword>
<dbReference type="RefSeq" id="WP_214174853.1">
    <property type="nucleotide sequence ID" value="NZ_JAHCVK010000002.1"/>
</dbReference>
<keyword evidence="1" id="KW-1277">Toxin-antitoxin system</keyword>
<dbReference type="EMBL" id="JAHCVK010000002">
    <property type="protein sequence ID" value="MBT0652860.1"/>
    <property type="molecule type" value="Genomic_DNA"/>
</dbReference>
<dbReference type="NCBIfam" id="TIGR02385">
    <property type="entry name" value="RelE_StbE"/>
    <property type="match status" value="1"/>
</dbReference>
<dbReference type="Gene3D" id="3.30.2310.20">
    <property type="entry name" value="RelE-like"/>
    <property type="match status" value="1"/>
</dbReference>
<proteinExistence type="predicted"/>
<dbReference type="InterPro" id="IPR007712">
    <property type="entry name" value="RelE/ParE_toxin"/>
</dbReference>
<dbReference type="SUPFAM" id="SSF143011">
    <property type="entry name" value="RelE-like"/>
    <property type="match status" value="1"/>
</dbReference>
<evidence type="ECO:0000313" key="2">
    <source>
        <dbReference type="EMBL" id="MBT0652860.1"/>
    </source>
</evidence>
<protein>
    <submittedName>
        <fullName evidence="2">Type II toxin-antitoxin system mRNA interferase toxin, RelE/StbE family</fullName>
    </submittedName>
</protein>
<reference evidence="2 3" key="1">
    <citation type="submission" date="2021-05" db="EMBL/GenBank/DDBJ databases">
        <title>The draft genome of Geobacter luticola JCM 17780.</title>
        <authorList>
            <person name="Xu Z."/>
            <person name="Masuda Y."/>
            <person name="Itoh H."/>
            <person name="Senoo K."/>
        </authorList>
    </citation>
    <scope>NUCLEOTIDE SEQUENCE [LARGE SCALE GENOMIC DNA]</scope>
    <source>
        <strain evidence="2 3">JCM 17780</strain>
    </source>
</reference>
<comment type="caution">
    <text evidence="2">The sequence shown here is derived from an EMBL/GenBank/DDBJ whole genome shotgun (WGS) entry which is preliminary data.</text>
</comment>
<evidence type="ECO:0000313" key="3">
    <source>
        <dbReference type="Proteomes" id="UP000756860"/>
    </source>
</evidence>
<dbReference type="InterPro" id="IPR035093">
    <property type="entry name" value="RelE/ParE_toxin_dom_sf"/>
</dbReference>
<sequence length="91" mass="10428">MFVIITPEQFLRQARRFFKKHPDLKPRFAATVAALQEDPFQPHLALHPLAGKLAGCHAISLTYSYRITLTLLITEKEIVLLDIGSHDEVYR</sequence>
<evidence type="ECO:0000256" key="1">
    <source>
        <dbReference type="ARBA" id="ARBA00022649"/>
    </source>
</evidence>
<gene>
    <name evidence="2" type="ORF">KI810_07315</name>
</gene>
<name>A0ABS5SBX2_9BACT</name>
<accession>A0ABS5SBX2</accession>
<organism evidence="2 3">
    <name type="scientific">Geomobilimonas luticola</name>
    <dbReference type="NCBI Taxonomy" id="1114878"/>
    <lineage>
        <taxon>Bacteria</taxon>
        <taxon>Pseudomonadati</taxon>
        <taxon>Thermodesulfobacteriota</taxon>
        <taxon>Desulfuromonadia</taxon>
        <taxon>Geobacterales</taxon>
        <taxon>Geobacteraceae</taxon>
        <taxon>Geomobilimonas</taxon>
    </lineage>
</organism>